<dbReference type="Proteomes" id="UP000442714">
    <property type="component" value="Unassembled WGS sequence"/>
</dbReference>
<name>A0A844ZQF9_9SPHN</name>
<dbReference type="GO" id="GO:0009271">
    <property type="term" value="P:phage shock"/>
    <property type="evidence" value="ECO:0007669"/>
    <property type="project" value="TreeGrafter"/>
</dbReference>
<sequence>MRIVVQVRDLVSSNVTTMVEKASDPAKMLRLLRKEIEESDIALHGEITKMGRQKDRAEAAAKKLADDAKGWSEKAKVAMDHDREDLARSALLAREDAKQQAEDLKEEAKTLAAEIAEAETALEQLKAKLDETNSQLREQEARESSSASTGISTDEDSKTDKRMDRIAHLERRVELSQSDQPKHSKSNAAVDAEIAAMQRDATVDAELAKLRGAGKKKRKAS</sequence>
<organism evidence="3 4">
    <name type="scientific">Pontixanthobacter aquaemixtae</name>
    <dbReference type="NCBI Taxonomy" id="1958940"/>
    <lineage>
        <taxon>Bacteria</taxon>
        <taxon>Pseudomonadati</taxon>
        <taxon>Pseudomonadota</taxon>
        <taxon>Alphaproteobacteria</taxon>
        <taxon>Sphingomonadales</taxon>
        <taxon>Erythrobacteraceae</taxon>
        <taxon>Pontixanthobacter</taxon>
    </lineage>
</organism>
<accession>A0A844ZQF9</accession>
<protein>
    <recommendedName>
        <fullName evidence="5">Phage shock protein A</fullName>
    </recommendedName>
</protein>
<feature type="region of interest" description="Disordered" evidence="2">
    <location>
        <begin position="133"/>
        <end position="193"/>
    </location>
</feature>
<evidence type="ECO:0000256" key="1">
    <source>
        <dbReference type="ARBA" id="ARBA00043985"/>
    </source>
</evidence>
<comment type="caution">
    <text evidence="3">The sequence shown here is derived from an EMBL/GenBank/DDBJ whole genome shotgun (WGS) entry which is preliminary data.</text>
</comment>
<keyword evidence="4" id="KW-1185">Reference proteome</keyword>
<dbReference type="PANTHER" id="PTHR31088">
    <property type="entry name" value="MEMBRANE-ASSOCIATED PROTEIN VIPP1, CHLOROPLASTIC"/>
    <property type="match status" value="1"/>
</dbReference>
<gene>
    <name evidence="3" type="ORF">GRI41_00560</name>
</gene>
<evidence type="ECO:0000313" key="4">
    <source>
        <dbReference type="Proteomes" id="UP000442714"/>
    </source>
</evidence>
<dbReference type="RefSeq" id="WP_160602724.1">
    <property type="nucleotide sequence ID" value="NZ_WTYX01000001.1"/>
</dbReference>
<feature type="compositionally biased region" description="Basic and acidic residues" evidence="2">
    <location>
        <begin position="155"/>
        <end position="174"/>
    </location>
</feature>
<dbReference type="OrthoDB" id="7405758at2"/>
<evidence type="ECO:0000313" key="3">
    <source>
        <dbReference type="EMBL" id="MXO89310.1"/>
    </source>
</evidence>
<proteinExistence type="inferred from homology"/>
<dbReference type="EMBL" id="WTYX01000001">
    <property type="protein sequence ID" value="MXO89310.1"/>
    <property type="molecule type" value="Genomic_DNA"/>
</dbReference>
<dbReference type="AlphaFoldDB" id="A0A844ZQF9"/>
<dbReference type="PANTHER" id="PTHR31088:SF6">
    <property type="entry name" value="PHAGE SHOCK PROTEIN A"/>
    <property type="match status" value="1"/>
</dbReference>
<feature type="compositionally biased region" description="Basic and acidic residues" evidence="2">
    <location>
        <begin position="133"/>
        <end position="143"/>
    </location>
</feature>
<dbReference type="InterPro" id="IPR007157">
    <property type="entry name" value="PspA_VIPP1"/>
</dbReference>
<dbReference type="GO" id="GO:0005829">
    <property type="term" value="C:cytosol"/>
    <property type="evidence" value="ECO:0007669"/>
    <property type="project" value="TreeGrafter"/>
</dbReference>
<evidence type="ECO:0008006" key="5">
    <source>
        <dbReference type="Google" id="ProtNLM"/>
    </source>
</evidence>
<dbReference type="Pfam" id="PF04012">
    <property type="entry name" value="PspA_IM30"/>
    <property type="match status" value="1"/>
</dbReference>
<evidence type="ECO:0000256" key="2">
    <source>
        <dbReference type="SAM" id="MobiDB-lite"/>
    </source>
</evidence>
<comment type="similarity">
    <text evidence="1">Belongs to the PspA/Vipp/IM30 family.</text>
</comment>
<reference evidence="3 4" key="1">
    <citation type="submission" date="2019-12" db="EMBL/GenBank/DDBJ databases">
        <title>Genomic-based taxomic classification of the family Erythrobacteraceae.</title>
        <authorList>
            <person name="Xu L."/>
        </authorList>
    </citation>
    <scope>NUCLEOTIDE SEQUENCE [LARGE SCALE GENOMIC DNA]</scope>
    <source>
        <strain evidence="3 4">KCTC 52763</strain>
    </source>
</reference>